<keyword evidence="2" id="KW-0964">Secreted</keyword>
<dbReference type="InterPro" id="IPR011042">
    <property type="entry name" value="6-blade_b-propeller_TolB-like"/>
</dbReference>
<accession>A0ABT1VXJ4</accession>
<evidence type="ECO:0000256" key="1">
    <source>
        <dbReference type="ARBA" id="ARBA00004613"/>
    </source>
</evidence>
<gene>
    <name evidence="4" type="ORF">NFI88_08665</name>
</gene>
<comment type="caution">
    <text evidence="4">The sequence shown here is derived from an EMBL/GenBank/DDBJ whole genome shotgun (WGS) entry which is preliminary data.</text>
</comment>
<dbReference type="Proteomes" id="UP001524547">
    <property type="component" value="Unassembled WGS sequence"/>
</dbReference>
<dbReference type="InterPro" id="IPR017996">
    <property type="entry name" value="MRJP/yellow-related"/>
</dbReference>
<dbReference type="Gene3D" id="2.120.10.30">
    <property type="entry name" value="TolB, C-terminal domain"/>
    <property type="match status" value="1"/>
</dbReference>
<dbReference type="Pfam" id="PF03022">
    <property type="entry name" value="MRJP"/>
    <property type="match status" value="1"/>
</dbReference>
<keyword evidence="5" id="KW-1185">Reference proteome</keyword>
<name>A0ABT1VXJ4_9PROT</name>
<protein>
    <submittedName>
        <fullName evidence="4">Major royal jelly family protein</fullName>
    </submittedName>
</protein>
<evidence type="ECO:0000313" key="4">
    <source>
        <dbReference type="EMBL" id="MCQ8240905.1"/>
    </source>
</evidence>
<feature type="region of interest" description="Disordered" evidence="3">
    <location>
        <begin position="75"/>
        <end position="113"/>
    </location>
</feature>
<feature type="compositionally biased region" description="Polar residues" evidence="3">
    <location>
        <begin position="80"/>
        <end position="89"/>
    </location>
</feature>
<evidence type="ECO:0000256" key="3">
    <source>
        <dbReference type="SAM" id="MobiDB-lite"/>
    </source>
</evidence>
<reference evidence="4 5" key="1">
    <citation type="submission" date="2022-06" db="EMBL/GenBank/DDBJ databases">
        <title>Rhizosaccharibacter gen. nov. sp. nov. KSS12, endophytic bacteria isolated from sugarcane.</title>
        <authorList>
            <person name="Pitiwittayakul N."/>
        </authorList>
    </citation>
    <scope>NUCLEOTIDE SEQUENCE [LARGE SCALE GENOMIC DNA]</scope>
    <source>
        <strain evidence="4 5">KSS12</strain>
    </source>
</reference>
<organism evidence="4 5">
    <name type="scientific">Rhizosaccharibacter radicis</name>
    <dbReference type="NCBI Taxonomy" id="2782605"/>
    <lineage>
        <taxon>Bacteria</taxon>
        <taxon>Pseudomonadati</taxon>
        <taxon>Pseudomonadota</taxon>
        <taxon>Alphaproteobacteria</taxon>
        <taxon>Acetobacterales</taxon>
        <taxon>Acetobacteraceae</taxon>
        <taxon>Rhizosaccharibacter</taxon>
    </lineage>
</organism>
<sequence>MAFAGLLVISHPGMSSAATDVPADVMPLLADVSPVSIAAAAQSRDGQIVLITSPRDDHGAATLQRLVGKELHPLLPAVAPSSNPGSGNTEAAGKGGASAPASPPPPPVDPASLRLASDGALWVVDDGPPGGKAPPASARLLRIDADSGQVADAIPLPPEMLRPHSRLGPLRFHKTHAYVADIGAPGLLVVDLSARTVRRVLDDAPELSSRRPVEAKSAHDPTLSSIPMEVSPDGAWLFIQPEAGPLVRLPTALLDDPETSAATLSAGIVFWFDTPAATGSAMMPDGTLLLDTRSDGLLALSADRTLTPLLRDPRLAGDGTPFLRNDNKLLVPGVAGTGDGPAAGRTALFLLDPAALRSAARRVAGEGTAQGTETAPGP</sequence>
<dbReference type="RefSeq" id="WP_422919656.1">
    <property type="nucleotide sequence ID" value="NZ_JAMZEJ010000005.1"/>
</dbReference>
<dbReference type="SUPFAM" id="SSF63829">
    <property type="entry name" value="Calcium-dependent phosphotriesterase"/>
    <property type="match status" value="1"/>
</dbReference>
<evidence type="ECO:0000313" key="5">
    <source>
        <dbReference type="Proteomes" id="UP001524547"/>
    </source>
</evidence>
<proteinExistence type="predicted"/>
<comment type="subcellular location">
    <subcellularLocation>
        <location evidence="1">Secreted</location>
    </subcellularLocation>
</comment>
<dbReference type="EMBL" id="JAMZEJ010000005">
    <property type="protein sequence ID" value="MCQ8240905.1"/>
    <property type="molecule type" value="Genomic_DNA"/>
</dbReference>
<evidence type="ECO:0000256" key="2">
    <source>
        <dbReference type="ARBA" id="ARBA00022525"/>
    </source>
</evidence>